<gene>
    <name evidence="1" type="ORF">SAMN02746098_00147</name>
</gene>
<proteinExistence type="predicted"/>
<name>A0A1M5Q6B0_9FIRM</name>
<organism evidence="1 2">
    <name type="scientific">Desulfosporosinus lacus DSM 15449</name>
    <dbReference type="NCBI Taxonomy" id="1121420"/>
    <lineage>
        <taxon>Bacteria</taxon>
        <taxon>Bacillati</taxon>
        <taxon>Bacillota</taxon>
        <taxon>Clostridia</taxon>
        <taxon>Eubacteriales</taxon>
        <taxon>Desulfitobacteriaceae</taxon>
        <taxon>Desulfosporosinus</taxon>
    </lineage>
</organism>
<reference evidence="2" key="1">
    <citation type="submission" date="2016-11" db="EMBL/GenBank/DDBJ databases">
        <authorList>
            <person name="Varghese N."/>
            <person name="Submissions S."/>
        </authorList>
    </citation>
    <scope>NUCLEOTIDE SEQUENCE [LARGE SCALE GENOMIC DNA]</scope>
    <source>
        <strain evidence="2">DSM 15449</strain>
    </source>
</reference>
<dbReference type="EMBL" id="FQXJ01000003">
    <property type="protein sequence ID" value="SHH09299.1"/>
    <property type="molecule type" value="Genomic_DNA"/>
</dbReference>
<protein>
    <submittedName>
        <fullName evidence="1">Uncharacterized protein</fullName>
    </submittedName>
</protein>
<dbReference type="OrthoDB" id="1796728at2"/>
<sequence length="151" mass="17817">MNEYYLLRAKEQNEDLQTDRIRKGLKVSLTDKEHSSLKLLAYKAGFKSAGELLSSFVGDLTDWHTNGSDESDLASEWYERAFGMSEHYTNFIHYLYNHDYTLEDIADMLEDEDYFEDVYERYIDENEGKTNQTREECINVIKELIEKGEEL</sequence>
<dbReference type="RefSeq" id="WP_068965012.1">
    <property type="nucleotide sequence ID" value="NZ_FQXJ01000003.1"/>
</dbReference>
<dbReference type="Proteomes" id="UP000183954">
    <property type="component" value="Unassembled WGS sequence"/>
</dbReference>
<evidence type="ECO:0000313" key="1">
    <source>
        <dbReference type="EMBL" id="SHH09299.1"/>
    </source>
</evidence>
<keyword evidence="2" id="KW-1185">Reference proteome</keyword>
<dbReference type="AlphaFoldDB" id="A0A1M5Q6B0"/>
<evidence type="ECO:0000313" key="2">
    <source>
        <dbReference type="Proteomes" id="UP000183954"/>
    </source>
</evidence>
<accession>A0A1M5Q6B0</accession>